<evidence type="ECO:0000313" key="3">
    <source>
        <dbReference type="EMBL" id="ORE85568.1"/>
    </source>
</evidence>
<dbReference type="Pfam" id="PF00156">
    <property type="entry name" value="Pribosyltran"/>
    <property type="match status" value="1"/>
</dbReference>
<protein>
    <submittedName>
        <fullName evidence="3">Putative competence protein F</fullName>
    </submittedName>
</protein>
<organism evidence="3 4">
    <name type="scientific">Oceanococcus atlanticus</name>
    <dbReference type="NCBI Taxonomy" id="1317117"/>
    <lineage>
        <taxon>Bacteria</taxon>
        <taxon>Pseudomonadati</taxon>
        <taxon>Pseudomonadota</taxon>
        <taxon>Gammaproteobacteria</taxon>
        <taxon>Chromatiales</taxon>
        <taxon>Oceanococcaceae</taxon>
        <taxon>Oceanococcus</taxon>
    </lineage>
</organism>
<comment type="similarity">
    <text evidence="1">Belongs to the ComF/GntX family.</text>
</comment>
<accession>A0A1Y1SAW9</accession>
<gene>
    <name evidence="3" type="ORF">ATO7_15138</name>
</gene>
<name>A0A1Y1SAW9_9GAMM</name>
<dbReference type="CDD" id="cd06223">
    <property type="entry name" value="PRTases_typeI"/>
    <property type="match status" value="1"/>
</dbReference>
<dbReference type="InterPro" id="IPR029057">
    <property type="entry name" value="PRTase-like"/>
</dbReference>
<evidence type="ECO:0000313" key="4">
    <source>
        <dbReference type="Proteomes" id="UP000192342"/>
    </source>
</evidence>
<dbReference type="InterPro" id="IPR000836">
    <property type="entry name" value="PRTase_dom"/>
</dbReference>
<dbReference type="AlphaFoldDB" id="A0A1Y1SAW9"/>
<evidence type="ECO:0000256" key="1">
    <source>
        <dbReference type="ARBA" id="ARBA00008007"/>
    </source>
</evidence>
<reference evidence="3 4" key="1">
    <citation type="submission" date="2013-04" db="EMBL/GenBank/DDBJ databases">
        <title>Oceanococcus atlanticus 22II-S10r2 Genome Sequencing.</title>
        <authorList>
            <person name="Lai Q."/>
            <person name="Li G."/>
            <person name="Shao Z."/>
        </authorList>
    </citation>
    <scope>NUCLEOTIDE SEQUENCE [LARGE SCALE GENOMIC DNA]</scope>
    <source>
        <strain evidence="3 4">22II-S10r2</strain>
    </source>
</reference>
<proteinExistence type="inferred from homology"/>
<dbReference type="PANTHER" id="PTHR47505:SF1">
    <property type="entry name" value="DNA UTILIZATION PROTEIN YHGH"/>
    <property type="match status" value="1"/>
</dbReference>
<dbReference type="OrthoDB" id="9793412at2"/>
<dbReference type="SUPFAM" id="SSF53271">
    <property type="entry name" value="PRTase-like"/>
    <property type="match status" value="1"/>
</dbReference>
<dbReference type="InterPro" id="IPR051910">
    <property type="entry name" value="ComF/GntX_DNA_util-trans"/>
</dbReference>
<dbReference type="Gene3D" id="3.40.50.2020">
    <property type="match status" value="1"/>
</dbReference>
<keyword evidence="4" id="KW-1185">Reference proteome</keyword>
<dbReference type="EMBL" id="AQQV01000004">
    <property type="protein sequence ID" value="ORE85568.1"/>
    <property type="molecule type" value="Genomic_DNA"/>
</dbReference>
<sequence>MQVCGACLHSRVRLDPVWAGFAFNAALRKMVHALKFQHKLVLAPLLGQQLLQHLPADIPGDGFDALIPAPLHISRLRERGFNQALELSRPLASSWHMPLRSDLLRRDRATRKQTHLDKPQRRANVNQAFSATPEVRGLRVLIFDDVMTTGATLHAMAKALRQAGAEQVGAITLARVT</sequence>
<dbReference type="PANTHER" id="PTHR47505">
    <property type="entry name" value="DNA UTILIZATION PROTEIN YHGH"/>
    <property type="match status" value="1"/>
</dbReference>
<dbReference type="Proteomes" id="UP000192342">
    <property type="component" value="Unassembled WGS sequence"/>
</dbReference>
<feature type="domain" description="Phosphoribosyltransferase" evidence="2">
    <location>
        <begin position="116"/>
        <end position="174"/>
    </location>
</feature>
<comment type="caution">
    <text evidence="3">The sequence shown here is derived from an EMBL/GenBank/DDBJ whole genome shotgun (WGS) entry which is preliminary data.</text>
</comment>
<evidence type="ECO:0000259" key="2">
    <source>
        <dbReference type="Pfam" id="PF00156"/>
    </source>
</evidence>
<dbReference type="STRING" id="1317117.ATO7_15138"/>